<feature type="binding site" evidence="5">
    <location>
        <begin position="130"/>
        <end position="131"/>
    </location>
    <ligand>
        <name>pyridoxal 5'-phosphate</name>
        <dbReference type="ChEBI" id="CHEBI:597326"/>
    </ligand>
</feature>
<dbReference type="NCBIfam" id="NF002797">
    <property type="entry name" value="PRK02936.1"/>
    <property type="match status" value="1"/>
</dbReference>
<keyword evidence="1 5" id="KW-0032">Aminotransferase</keyword>
<dbReference type="PANTHER" id="PTHR11986:SF79">
    <property type="entry name" value="ACETYLORNITHINE AMINOTRANSFERASE, MITOCHONDRIAL"/>
    <property type="match status" value="1"/>
</dbReference>
<proteinExistence type="inferred from homology"/>
<feature type="binding site" evidence="5">
    <location>
        <position position="163"/>
    </location>
    <ligand>
        <name>pyridoxal 5'-phosphate</name>
        <dbReference type="ChEBI" id="CHEBI:597326"/>
    </ligand>
</feature>
<dbReference type="EMBL" id="CP009288">
    <property type="protein sequence ID" value="AIQ14795.1"/>
    <property type="molecule type" value="Genomic_DNA"/>
</dbReference>
<dbReference type="PIRSF" id="PIRSF000521">
    <property type="entry name" value="Transaminase_4ab_Lys_Orn"/>
    <property type="match status" value="1"/>
</dbReference>
<dbReference type="PANTHER" id="PTHR11986">
    <property type="entry name" value="AMINOTRANSFERASE CLASS III"/>
    <property type="match status" value="1"/>
</dbReference>
<dbReference type="eggNOG" id="COG4992">
    <property type="taxonomic scope" value="Bacteria"/>
</dbReference>
<dbReference type="CDD" id="cd00610">
    <property type="entry name" value="OAT_like"/>
    <property type="match status" value="1"/>
</dbReference>
<comment type="subcellular location">
    <subcellularLocation>
        <location evidence="5">Cytoplasm</location>
    </subcellularLocation>
</comment>
<dbReference type="RefSeq" id="WP_042209670.1">
    <property type="nucleotide sequence ID" value="NZ_CP009288.1"/>
</dbReference>
<feature type="binding site" evidence="5">
    <location>
        <position position="306"/>
    </location>
    <ligand>
        <name>pyridoxal 5'-phosphate</name>
        <dbReference type="ChEBI" id="CHEBI:597326"/>
    </ligand>
</feature>
<dbReference type="GO" id="GO:0030170">
    <property type="term" value="F:pyridoxal phosphate binding"/>
    <property type="evidence" value="ECO:0007669"/>
    <property type="project" value="InterPro"/>
</dbReference>
<keyword evidence="3 5" id="KW-0808">Transferase</keyword>
<dbReference type="GO" id="GO:0005737">
    <property type="term" value="C:cytoplasm"/>
    <property type="evidence" value="ECO:0007669"/>
    <property type="project" value="UniProtKB-SubCell"/>
</dbReference>
<dbReference type="STRING" id="44251.PDUR_25140"/>
<keyword evidence="5" id="KW-0055">Arginine biosynthesis</keyword>
<evidence type="ECO:0000256" key="3">
    <source>
        <dbReference type="ARBA" id="ARBA00022679"/>
    </source>
</evidence>
<comment type="cofactor">
    <cofactor evidence="5">
        <name>pyridoxal 5'-phosphate</name>
        <dbReference type="ChEBI" id="CHEBI:597326"/>
    </cofactor>
    <text evidence="5">Binds 1 pyridoxal phosphate per subunit.</text>
</comment>
<dbReference type="InterPro" id="IPR049704">
    <property type="entry name" value="Aminotrans_3_PPA_site"/>
</dbReference>
<evidence type="ECO:0000256" key="1">
    <source>
        <dbReference type="ARBA" id="ARBA00022576"/>
    </source>
</evidence>
<comment type="subunit">
    <text evidence="5">Homodimer.</text>
</comment>
<dbReference type="HAMAP" id="MF_01107">
    <property type="entry name" value="ArgD_aminotrans_3"/>
    <property type="match status" value="1"/>
</dbReference>
<dbReference type="FunFam" id="3.40.640.10:FF:000004">
    <property type="entry name" value="Acetylornithine aminotransferase"/>
    <property type="match status" value="1"/>
</dbReference>
<comment type="catalytic activity">
    <reaction evidence="5">
        <text>N(2)-acetyl-L-ornithine + 2-oxoglutarate = N-acetyl-L-glutamate 5-semialdehyde + L-glutamate</text>
        <dbReference type="Rhea" id="RHEA:18049"/>
        <dbReference type="ChEBI" id="CHEBI:16810"/>
        <dbReference type="ChEBI" id="CHEBI:29123"/>
        <dbReference type="ChEBI" id="CHEBI:29985"/>
        <dbReference type="ChEBI" id="CHEBI:57805"/>
        <dbReference type="EC" id="2.6.1.11"/>
    </reaction>
</comment>
<keyword evidence="7" id="KW-1185">Reference proteome</keyword>
<accession>A0A089HVL0</accession>
<dbReference type="KEGG" id="pdu:PDUR_25140"/>
<protein>
    <recommendedName>
        <fullName evidence="5">Acetylornithine aminotransferase</fullName>
        <shortName evidence="5">ACOAT</shortName>
        <ecNumber evidence="5">2.6.1.11</ecNumber>
    </recommendedName>
</protein>
<evidence type="ECO:0000256" key="5">
    <source>
        <dbReference type="HAMAP-Rule" id="MF_01107"/>
    </source>
</evidence>
<organism evidence="6 7">
    <name type="scientific">Paenibacillus durus</name>
    <name type="common">Paenibacillus azotofixans</name>
    <dbReference type="NCBI Taxonomy" id="44251"/>
    <lineage>
        <taxon>Bacteria</taxon>
        <taxon>Bacillati</taxon>
        <taxon>Bacillota</taxon>
        <taxon>Bacilli</taxon>
        <taxon>Bacillales</taxon>
        <taxon>Paenibacillaceae</taxon>
        <taxon>Paenibacillus</taxon>
    </lineage>
</organism>
<evidence type="ECO:0000256" key="2">
    <source>
        <dbReference type="ARBA" id="ARBA00022605"/>
    </source>
</evidence>
<keyword evidence="4 5" id="KW-0663">Pyridoxal phosphate</keyword>
<feature type="binding site" evidence="5">
    <location>
        <position position="305"/>
    </location>
    <ligand>
        <name>N(2)-acetyl-L-ornithine</name>
        <dbReference type="ChEBI" id="CHEBI:57805"/>
    </ligand>
</feature>
<dbReference type="PROSITE" id="PS00600">
    <property type="entry name" value="AA_TRANSFER_CLASS_3"/>
    <property type="match status" value="1"/>
</dbReference>
<dbReference type="Proteomes" id="UP000029409">
    <property type="component" value="Chromosome"/>
</dbReference>
<dbReference type="NCBIfam" id="NF002325">
    <property type="entry name" value="PRK01278.1"/>
    <property type="match status" value="1"/>
</dbReference>
<keyword evidence="5" id="KW-0963">Cytoplasm</keyword>
<dbReference type="InterPro" id="IPR015422">
    <property type="entry name" value="PyrdxlP-dep_Trfase_small"/>
</dbReference>
<dbReference type="EC" id="2.6.1.11" evidence="5"/>
<dbReference type="Pfam" id="PF00202">
    <property type="entry name" value="Aminotran_3"/>
    <property type="match status" value="1"/>
</dbReference>
<dbReference type="InterPro" id="IPR015421">
    <property type="entry name" value="PyrdxlP-dep_Trfase_major"/>
</dbReference>
<comment type="similarity">
    <text evidence="5">Belongs to the class-III pyridoxal-phosphate-dependent aminotransferase family. ArgD subfamily.</text>
</comment>
<dbReference type="InterPro" id="IPR005814">
    <property type="entry name" value="Aminotrans_3"/>
</dbReference>
<name>A0A089HVL0_PAEDU</name>
<dbReference type="GO" id="GO:0006526">
    <property type="term" value="P:L-arginine biosynthetic process"/>
    <property type="evidence" value="ECO:0007669"/>
    <property type="project" value="UniProtKB-UniRule"/>
</dbReference>
<feature type="binding site" evidence="5">
    <location>
        <position position="166"/>
    </location>
    <ligand>
        <name>N(2)-acetyl-L-ornithine</name>
        <dbReference type="ChEBI" id="CHEBI:57805"/>
    </ligand>
</feature>
<evidence type="ECO:0000313" key="7">
    <source>
        <dbReference type="Proteomes" id="UP000029409"/>
    </source>
</evidence>
<dbReference type="InterPro" id="IPR004636">
    <property type="entry name" value="AcOrn/SuccOrn_fam"/>
</dbReference>
<sequence length="428" mass="45899">MSKLTQAENHSLKELQVADTGAGISTAGQPAASGKLEHVFPSYARYDISLVKGKGSWVWDDKGNKYLDFTSGLAVTSLGHAPEKVGEKLKAQIDTLWHVSNLFHIPGQDKVAELLTANSCADQVFFCNSGAESNEAAIKLARRYHQKVKGTGRYEVITFQQSFHGRTIATLTATGQQKVKDGFLPLPEGFVTVPLHDLPALEAAIGENTAAIMLEMVLAEGGVLEVQPEFLNSVVALCKQHGLLLIVDEVQTGMGRTGKLFAHQHYGIEPDIFTVAKGIASGFPAGVMLAKGYLREAFTPGSHASTFGGTPLATAAIAATIETMLEDNLPERAAESGEYLTGLLKEKLADCPFVVDIRGKGLLIGIECQSPVGEIVLAGQSKGLLFVTAGTHVIRLLPNLYVSKEEIRQAVDILSDLIHTYANEHQAK</sequence>
<comment type="pathway">
    <text evidence="5">Amino-acid biosynthesis; L-arginine biosynthesis; N(2)-acetyl-L-ornithine from L-glutamate: step 4/4.</text>
</comment>
<gene>
    <name evidence="5" type="primary">argD</name>
    <name evidence="6" type="ORF">PDUR_25140</name>
</gene>
<dbReference type="SUPFAM" id="SSF53383">
    <property type="entry name" value="PLP-dependent transferases"/>
    <property type="match status" value="1"/>
</dbReference>
<dbReference type="GO" id="GO:0042802">
    <property type="term" value="F:identical protein binding"/>
    <property type="evidence" value="ECO:0007669"/>
    <property type="project" value="TreeGrafter"/>
</dbReference>
<keyword evidence="2 5" id="KW-0028">Amino-acid biosynthesis</keyword>
<evidence type="ECO:0000313" key="6">
    <source>
        <dbReference type="EMBL" id="AIQ14795.1"/>
    </source>
</evidence>
<dbReference type="InterPro" id="IPR015424">
    <property type="entry name" value="PyrdxlP-dep_Trfase"/>
</dbReference>
<dbReference type="UniPathway" id="UPA00068">
    <property type="reaction ID" value="UER00109"/>
</dbReference>
<dbReference type="GO" id="GO:0003992">
    <property type="term" value="F:N2-acetyl-L-ornithine:2-oxoglutarate 5-aminotransferase activity"/>
    <property type="evidence" value="ECO:0007669"/>
    <property type="project" value="UniProtKB-UniRule"/>
</dbReference>
<dbReference type="OrthoDB" id="9807885at2"/>
<feature type="binding site" evidence="5">
    <location>
        <begin position="248"/>
        <end position="251"/>
    </location>
    <ligand>
        <name>pyridoxal 5'-phosphate</name>
        <dbReference type="ChEBI" id="CHEBI:597326"/>
    </ligand>
</feature>
<feature type="modified residue" description="N6-(pyridoxal phosphate)lysine" evidence="5">
    <location>
        <position position="277"/>
    </location>
</feature>
<comment type="miscellaneous">
    <text evidence="5">May also have succinyldiaminopimelate aminotransferase activity, thus carrying out the corresponding step in lysine biosynthesis.</text>
</comment>
<dbReference type="Gene3D" id="3.40.640.10">
    <property type="entry name" value="Type I PLP-dependent aspartate aminotransferase-like (Major domain)"/>
    <property type="match status" value="1"/>
</dbReference>
<dbReference type="NCBIfam" id="TIGR00707">
    <property type="entry name" value="argD"/>
    <property type="match status" value="1"/>
</dbReference>
<evidence type="ECO:0000256" key="4">
    <source>
        <dbReference type="ARBA" id="ARBA00022898"/>
    </source>
</evidence>
<reference evidence="6 7" key="1">
    <citation type="submission" date="2014-08" db="EMBL/GenBank/DDBJ databases">
        <title>Comparative genomics of the Paenibacillus odorifer group.</title>
        <authorList>
            <person name="den Bakker H.C."/>
            <person name="Tsai Y.-C."/>
            <person name="Martin N."/>
            <person name="Korlach J."/>
            <person name="Wiedmann M."/>
        </authorList>
    </citation>
    <scope>NUCLEOTIDE SEQUENCE [LARGE SCALE GENOMIC DNA]</scope>
    <source>
        <strain evidence="6 7">DSM 1735</strain>
    </source>
</reference>
<dbReference type="AlphaFoldDB" id="A0A089HVL0"/>
<dbReference type="Gene3D" id="3.90.1150.10">
    <property type="entry name" value="Aspartate Aminotransferase, domain 1"/>
    <property type="match status" value="1"/>
</dbReference>
<dbReference type="InterPro" id="IPR050103">
    <property type="entry name" value="Class-III_PLP-dep_AT"/>
</dbReference>